<dbReference type="Proteomes" id="UP000236731">
    <property type="component" value="Unassembled WGS sequence"/>
</dbReference>
<keyword evidence="3" id="KW-1185">Reference proteome</keyword>
<dbReference type="AlphaFoldDB" id="A0A1H6BF43"/>
<dbReference type="OrthoDB" id="698753at2"/>
<gene>
    <name evidence="2" type="ORF">SAMN05421877_11049</name>
</gene>
<organism evidence="2 3">
    <name type="scientific">Sphingobacterium lactis</name>
    <dbReference type="NCBI Taxonomy" id="797291"/>
    <lineage>
        <taxon>Bacteria</taxon>
        <taxon>Pseudomonadati</taxon>
        <taxon>Bacteroidota</taxon>
        <taxon>Sphingobacteriia</taxon>
        <taxon>Sphingobacteriales</taxon>
        <taxon>Sphingobacteriaceae</taxon>
        <taxon>Sphingobacterium</taxon>
    </lineage>
</organism>
<proteinExistence type="predicted"/>
<dbReference type="EMBL" id="FNUT01000010">
    <property type="protein sequence ID" value="SEG58897.1"/>
    <property type="molecule type" value="Genomic_DNA"/>
</dbReference>
<feature type="region of interest" description="Disordered" evidence="1">
    <location>
        <begin position="98"/>
        <end position="124"/>
    </location>
</feature>
<dbReference type="PROSITE" id="PS51257">
    <property type="entry name" value="PROKAR_LIPOPROTEIN"/>
    <property type="match status" value="1"/>
</dbReference>
<dbReference type="RefSeq" id="WP_103907182.1">
    <property type="nucleotide sequence ID" value="NZ_CP049246.1"/>
</dbReference>
<name>A0A1H6BF43_9SPHI</name>
<accession>A0A1H6BF43</accession>
<evidence type="ECO:0000256" key="1">
    <source>
        <dbReference type="SAM" id="MobiDB-lite"/>
    </source>
</evidence>
<reference evidence="3" key="1">
    <citation type="submission" date="2016-10" db="EMBL/GenBank/DDBJ databases">
        <authorList>
            <person name="Varghese N."/>
            <person name="Submissions S."/>
        </authorList>
    </citation>
    <scope>NUCLEOTIDE SEQUENCE [LARGE SCALE GENOMIC DNA]</scope>
    <source>
        <strain evidence="3">DSM 22361</strain>
    </source>
</reference>
<protein>
    <submittedName>
        <fullName evidence="2">Uncharacterized protein</fullName>
    </submittedName>
</protein>
<feature type="compositionally biased region" description="Polar residues" evidence="1">
    <location>
        <begin position="113"/>
        <end position="124"/>
    </location>
</feature>
<evidence type="ECO:0000313" key="3">
    <source>
        <dbReference type="Proteomes" id="UP000236731"/>
    </source>
</evidence>
<evidence type="ECO:0000313" key="2">
    <source>
        <dbReference type="EMBL" id="SEG58897.1"/>
    </source>
</evidence>
<sequence length="577" mass="64014">MGKNNILKTYLKFGVLSLTIFLGACNKDTKESVTETIITAGKGDSKIAFIIDGIESSKEAPAKSSKGVTSGGEVILANSKIVSVGDMDYLVTISEKNTTGSGRKTVDSRSKHSSGAPSAIRNTENIRQGRTYRIVLFNTDAQGNPTTVHAQAEGTVGNTSLQIQADADRKYRWYAYTYNNTSTIPAFNATSGTVPVLPSGDSQSGRQDFAYASGLITTSETEDNNITRIVFTRKTALFEVEVNSKGMFSQLRGFSPMIKSNSGVFRTEFRLLDSTHTAFSSDLPGGSIKNYTSDRDNVSVGVDSVVTPNTKWRFKFYSPADGQTASSLVVSADTIKLLGIQVKASDGLELNSARDFFDKSFPFPSFVPEPGKIYRISLKLIESPIVVGNTKWARGNTWRDGDGLVTPEGFNEYMIRFDNPLYESRYVVPFTDYFTDDIYDVVDGRNICRLIYPRDTWDLPTQQDFRDLAAYTNKSVIVLRNSWFLRVIPTVPAQGAPSYPNGFLDFVPVGYQTTLQGYVYDYYPNSTNYPSTVGYYRTRTMGTFAQFLYSNNPQAQIIQNVSRNSYTYAPVRCVRRQ</sequence>